<feature type="transmembrane region" description="Helical" evidence="9">
    <location>
        <begin position="72"/>
        <end position="89"/>
    </location>
</feature>
<dbReference type="OrthoDB" id="9786910at2"/>
<dbReference type="GO" id="GO:0015774">
    <property type="term" value="P:polysaccharide transport"/>
    <property type="evidence" value="ECO:0007669"/>
    <property type="project" value="UniProtKB-KW"/>
</dbReference>
<reference evidence="12" key="1">
    <citation type="submission" date="2017-04" db="EMBL/GenBank/DDBJ databases">
        <authorList>
            <person name="Varghese N."/>
            <person name="Submissions S."/>
        </authorList>
    </citation>
    <scope>NUCLEOTIDE SEQUENCE [LARGE SCALE GENOMIC DNA]</scope>
    <source>
        <strain evidence="12">Ballard 720</strain>
    </source>
</reference>
<dbReference type="GO" id="GO:0140359">
    <property type="term" value="F:ABC-type transporter activity"/>
    <property type="evidence" value="ECO:0007669"/>
    <property type="project" value="InterPro"/>
</dbReference>
<dbReference type="Proteomes" id="UP000192911">
    <property type="component" value="Unassembled WGS sequence"/>
</dbReference>
<evidence type="ECO:0000256" key="4">
    <source>
        <dbReference type="ARBA" id="ARBA00022475"/>
    </source>
</evidence>
<feature type="transmembrane region" description="Helical" evidence="9">
    <location>
        <begin position="153"/>
        <end position="172"/>
    </location>
</feature>
<evidence type="ECO:0000256" key="8">
    <source>
        <dbReference type="ARBA" id="ARBA00023136"/>
    </source>
</evidence>
<feature type="transmembrane region" description="Helical" evidence="9">
    <location>
        <begin position="214"/>
        <end position="232"/>
    </location>
</feature>
<keyword evidence="12" id="KW-1185">Reference proteome</keyword>
<evidence type="ECO:0000313" key="12">
    <source>
        <dbReference type="Proteomes" id="UP000192911"/>
    </source>
</evidence>
<dbReference type="GO" id="GO:0015920">
    <property type="term" value="P:lipopolysaccharide transport"/>
    <property type="evidence" value="ECO:0007669"/>
    <property type="project" value="TreeGrafter"/>
</dbReference>
<comment type="subcellular location">
    <subcellularLocation>
        <location evidence="9">Cell inner membrane</location>
        <topology evidence="9">Multi-pass membrane protein</topology>
    </subcellularLocation>
    <subcellularLocation>
        <location evidence="1">Cell membrane</location>
        <topology evidence="1">Multi-pass membrane protein</topology>
    </subcellularLocation>
</comment>
<keyword evidence="7" id="KW-0762">Sugar transport</keyword>
<organism evidence="11 12">
    <name type="scientific">Trinickia caryophylli</name>
    <name type="common">Paraburkholderia caryophylli</name>
    <dbReference type="NCBI Taxonomy" id="28094"/>
    <lineage>
        <taxon>Bacteria</taxon>
        <taxon>Pseudomonadati</taxon>
        <taxon>Pseudomonadota</taxon>
        <taxon>Betaproteobacteria</taxon>
        <taxon>Burkholderiales</taxon>
        <taxon>Burkholderiaceae</taxon>
        <taxon>Trinickia</taxon>
    </lineage>
</organism>
<evidence type="ECO:0000256" key="6">
    <source>
        <dbReference type="ARBA" id="ARBA00022989"/>
    </source>
</evidence>
<proteinExistence type="inferred from homology"/>
<evidence type="ECO:0000256" key="5">
    <source>
        <dbReference type="ARBA" id="ARBA00022692"/>
    </source>
</evidence>
<keyword evidence="5 9" id="KW-0812">Transmembrane</keyword>
<dbReference type="PANTHER" id="PTHR30413:SF10">
    <property type="entry name" value="CAPSULE POLYSACCHARIDE EXPORT INNER-MEMBRANE PROTEIN CTRC"/>
    <property type="match status" value="1"/>
</dbReference>
<dbReference type="InterPro" id="IPR047817">
    <property type="entry name" value="ABC2_TM_bact-type"/>
</dbReference>
<sequence length="272" mass="30769">MRMLLSKLAPADMAGQILRHRAVILALAWRDLQSRYAGTLGGTLWAFAHPVAIITVFYFVFAVGFKSQAPGNAPFILWFVCGLVPWFYFNDTLLAMTNSITGNAHLVKKTVFPTEVLPVVHVVSGLFSHAIFLLILGAMLVSFHVPLQAGRLLIVYYLGCGIVLLLGLGWLFSSLQVFFRDIGQGLTIILNLWFWGTPIVWAQQIMPAKYHWVFFFNPVYYIVEGYRGLLIYPALQWPDVHQTMYFWAINCLIVAGGAYAFRRLKPEFVDVM</sequence>
<evidence type="ECO:0000313" key="11">
    <source>
        <dbReference type="EMBL" id="SME99955.1"/>
    </source>
</evidence>
<evidence type="ECO:0000256" key="7">
    <source>
        <dbReference type="ARBA" id="ARBA00023047"/>
    </source>
</evidence>
<evidence type="ECO:0000259" key="10">
    <source>
        <dbReference type="PROSITE" id="PS51012"/>
    </source>
</evidence>
<dbReference type="InterPro" id="IPR013525">
    <property type="entry name" value="ABC2_TM"/>
</dbReference>
<dbReference type="Pfam" id="PF01061">
    <property type="entry name" value="ABC2_membrane"/>
    <property type="match status" value="1"/>
</dbReference>
<protein>
    <recommendedName>
        <fullName evidence="9">Transport permease protein</fullName>
    </recommendedName>
</protein>
<evidence type="ECO:0000256" key="3">
    <source>
        <dbReference type="ARBA" id="ARBA00022448"/>
    </source>
</evidence>
<keyword evidence="3 9" id="KW-0813">Transport</keyword>
<keyword evidence="7" id="KW-0625">Polysaccharide transport</keyword>
<comment type="similarity">
    <text evidence="2 9">Belongs to the ABC-2 integral membrane protein family.</text>
</comment>
<dbReference type="GO" id="GO:0005886">
    <property type="term" value="C:plasma membrane"/>
    <property type="evidence" value="ECO:0007669"/>
    <property type="project" value="UniProtKB-SubCell"/>
</dbReference>
<feature type="transmembrane region" description="Helical" evidence="9">
    <location>
        <begin position="44"/>
        <end position="65"/>
    </location>
</feature>
<accession>A0A1X7CNL5</accession>
<keyword evidence="8 9" id="KW-0472">Membrane</keyword>
<feature type="domain" description="ABC transmembrane type-2" evidence="10">
    <location>
        <begin position="41"/>
        <end position="264"/>
    </location>
</feature>
<dbReference type="STRING" id="28094.SAMN06295900_101680"/>
<dbReference type="PROSITE" id="PS51012">
    <property type="entry name" value="ABC_TM2"/>
    <property type="match status" value="1"/>
</dbReference>
<feature type="transmembrane region" description="Helical" evidence="9">
    <location>
        <begin position="244"/>
        <end position="262"/>
    </location>
</feature>
<evidence type="ECO:0000256" key="2">
    <source>
        <dbReference type="ARBA" id="ARBA00007783"/>
    </source>
</evidence>
<name>A0A1X7CNL5_TRICW</name>
<evidence type="ECO:0000256" key="1">
    <source>
        <dbReference type="ARBA" id="ARBA00004651"/>
    </source>
</evidence>
<gene>
    <name evidence="11" type="ORF">SAMN06295900_101680</name>
</gene>
<feature type="transmembrane region" description="Helical" evidence="9">
    <location>
        <begin position="184"/>
        <end position="202"/>
    </location>
</feature>
<keyword evidence="4 9" id="KW-1003">Cell membrane</keyword>
<evidence type="ECO:0000256" key="9">
    <source>
        <dbReference type="RuleBase" id="RU361157"/>
    </source>
</evidence>
<dbReference type="AlphaFoldDB" id="A0A1X7CNL5"/>
<keyword evidence="6 9" id="KW-1133">Transmembrane helix</keyword>
<feature type="transmembrane region" description="Helical" evidence="9">
    <location>
        <begin position="119"/>
        <end position="141"/>
    </location>
</feature>
<dbReference type="PANTHER" id="PTHR30413">
    <property type="entry name" value="INNER MEMBRANE TRANSPORT PERMEASE"/>
    <property type="match status" value="1"/>
</dbReference>
<dbReference type="EMBL" id="FXAH01000001">
    <property type="protein sequence ID" value="SME99955.1"/>
    <property type="molecule type" value="Genomic_DNA"/>
</dbReference>